<dbReference type="InterPro" id="IPR029787">
    <property type="entry name" value="Nucleotide_cyclase"/>
</dbReference>
<dbReference type="NCBIfam" id="TIGR00254">
    <property type="entry name" value="GGDEF"/>
    <property type="match status" value="1"/>
</dbReference>
<dbReference type="SUPFAM" id="SSF141868">
    <property type="entry name" value="EAL domain-like"/>
    <property type="match status" value="1"/>
</dbReference>
<gene>
    <name evidence="3" type="ORF">NS226_04620</name>
</gene>
<accession>A0A175RDT1</accession>
<evidence type="ECO:0008006" key="5">
    <source>
        <dbReference type="Google" id="ProtNLM"/>
    </source>
</evidence>
<evidence type="ECO:0000259" key="2">
    <source>
        <dbReference type="PROSITE" id="PS50887"/>
    </source>
</evidence>
<dbReference type="PATRIC" id="fig|401562.3.peg.138"/>
<dbReference type="InterPro" id="IPR043128">
    <property type="entry name" value="Rev_trsase/Diguanyl_cyclase"/>
</dbReference>
<feature type="domain" description="GGDEF" evidence="2">
    <location>
        <begin position="266"/>
        <end position="400"/>
    </location>
</feature>
<dbReference type="Pfam" id="PF00563">
    <property type="entry name" value="EAL"/>
    <property type="match status" value="1"/>
</dbReference>
<reference evidence="3 4" key="1">
    <citation type="journal article" date="2016" name="Front. Microbiol.">
        <title>Genomic Resource of Rice Seed Associated Bacteria.</title>
        <authorList>
            <person name="Midha S."/>
            <person name="Bansal K."/>
            <person name="Sharma S."/>
            <person name="Kumar N."/>
            <person name="Patil P.P."/>
            <person name="Chaudhry V."/>
            <person name="Patil P.B."/>
        </authorList>
    </citation>
    <scope>NUCLEOTIDE SEQUENCE [LARGE SCALE GENOMIC DNA]</scope>
    <source>
        <strain evidence="3 4">NS226</strain>
    </source>
</reference>
<dbReference type="CDD" id="cd01949">
    <property type="entry name" value="GGDEF"/>
    <property type="match status" value="1"/>
</dbReference>
<dbReference type="PROSITE" id="PS50883">
    <property type="entry name" value="EAL"/>
    <property type="match status" value="1"/>
</dbReference>
<dbReference type="STRING" id="401562.NS365_11465"/>
<dbReference type="Proteomes" id="UP000078272">
    <property type="component" value="Unassembled WGS sequence"/>
</dbReference>
<dbReference type="PANTHER" id="PTHR44757">
    <property type="entry name" value="DIGUANYLATE CYCLASE DGCP"/>
    <property type="match status" value="1"/>
</dbReference>
<dbReference type="AlphaFoldDB" id="A0A175RDT1"/>
<proteinExistence type="predicted"/>
<dbReference type="EMBL" id="LDPZ01000010">
    <property type="protein sequence ID" value="KTQ97327.1"/>
    <property type="molecule type" value="Genomic_DNA"/>
</dbReference>
<dbReference type="SMART" id="SM00052">
    <property type="entry name" value="EAL"/>
    <property type="match status" value="1"/>
</dbReference>
<dbReference type="Gene3D" id="3.30.70.270">
    <property type="match status" value="1"/>
</dbReference>
<sequence length="672" mass="75154">MDFAALSRRVETGLWVYDFDAGRIIWANGPGLDIWNAATLTELSQRDLLSDMSVSVKRRLAQYLQDFIAKDAVFSEFWTVYPGGIPRPLQVRFSGLRLGDGRMALLCEGRIAEMHEHEALRRADALIHTQVMISLYNRAGKALYSNPAASRAFAGVDGDLCRRFVHRRDYTSLLDALERAGEANQIAQIHTEGGRRWHEMTARFCHDPASGQPSILISETDVSRLKEEEERASKIAYTDALTGLPNRLALAPIFERMMDGARVRDRHFGILFIDLDHFKAVNDTLGHAFGDMLLKEMACRLSRLCRRGDHVVRLGGDEFLFFAAFRGRGDQRLHKLSGDIIASLSEPVLCEERVMAVTPSIGIALYPQHGADMPRLMQGADLALYAAKGSGRNGFCFFSSEMRAASEEKHALATDLKRAMAQGEFEVHYQPRLRARDLVPVGAEALVRWRHPARGLVPPGQFIALCEEIGLIGELGRFVLGEALRQQGEWREAGYRISMSVNISLRELCDPDFAQEVAVALAASGCRGPELELELTETLFLDDSAPVRANMELLRAMGVRISIDDFGTGYSNFARLHEMSVDCIKIDRSFVRALPKNRALTEAVISMARLMKARIVVEGIETEEQAAWVRRFDCDEIQGFLFGRPIPPAEFIAGLQISKTTPEEELRRIIFG</sequence>
<dbReference type="InterPro" id="IPR052155">
    <property type="entry name" value="Biofilm_reg_signaling"/>
</dbReference>
<dbReference type="InterPro" id="IPR035919">
    <property type="entry name" value="EAL_sf"/>
</dbReference>
<feature type="domain" description="EAL" evidence="1">
    <location>
        <begin position="409"/>
        <end position="659"/>
    </location>
</feature>
<dbReference type="CDD" id="cd01948">
    <property type="entry name" value="EAL"/>
    <property type="match status" value="1"/>
</dbReference>
<dbReference type="SUPFAM" id="SSF55073">
    <property type="entry name" value="Nucleotide cyclase"/>
    <property type="match status" value="1"/>
</dbReference>
<dbReference type="InterPro" id="IPR001633">
    <property type="entry name" value="EAL_dom"/>
</dbReference>
<dbReference type="InterPro" id="IPR000160">
    <property type="entry name" value="GGDEF_dom"/>
</dbReference>
<dbReference type="Gene3D" id="3.20.20.450">
    <property type="entry name" value="EAL domain"/>
    <property type="match status" value="1"/>
</dbReference>
<comment type="caution">
    <text evidence="3">The sequence shown here is derived from an EMBL/GenBank/DDBJ whole genome shotgun (WGS) entry which is preliminary data.</text>
</comment>
<dbReference type="SMART" id="SM00267">
    <property type="entry name" value="GGDEF"/>
    <property type="match status" value="1"/>
</dbReference>
<dbReference type="Pfam" id="PF00990">
    <property type="entry name" value="GGDEF"/>
    <property type="match status" value="1"/>
</dbReference>
<evidence type="ECO:0000259" key="1">
    <source>
        <dbReference type="PROSITE" id="PS50883"/>
    </source>
</evidence>
<protein>
    <recommendedName>
        <fullName evidence="5">Diguanylate cyclase</fullName>
    </recommendedName>
</protein>
<dbReference type="SUPFAM" id="SSF55785">
    <property type="entry name" value="PYP-like sensor domain (PAS domain)"/>
    <property type="match status" value="2"/>
</dbReference>
<evidence type="ECO:0000313" key="3">
    <source>
        <dbReference type="EMBL" id="KTQ97327.1"/>
    </source>
</evidence>
<name>A0A175RDT1_9HYPH</name>
<organism evidence="3 4">
    <name type="scientific">Aureimonas ureilytica</name>
    <dbReference type="NCBI Taxonomy" id="401562"/>
    <lineage>
        <taxon>Bacteria</taxon>
        <taxon>Pseudomonadati</taxon>
        <taxon>Pseudomonadota</taxon>
        <taxon>Alphaproteobacteria</taxon>
        <taxon>Hyphomicrobiales</taxon>
        <taxon>Aurantimonadaceae</taxon>
        <taxon>Aureimonas</taxon>
    </lineage>
</organism>
<dbReference type="PANTHER" id="PTHR44757:SF2">
    <property type="entry name" value="BIOFILM ARCHITECTURE MAINTENANCE PROTEIN MBAA"/>
    <property type="match status" value="1"/>
</dbReference>
<dbReference type="InterPro" id="IPR035965">
    <property type="entry name" value="PAS-like_dom_sf"/>
</dbReference>
<dbReference type="PROSITE" id="PS50887">
    <property type="entry name" value="GGDEF"/>
    <property type="match status" value="1"/>
</dbReference>
<evidence type="ECO:0000313" key="4">
    <source>
        <dbReference type="Proteomes" id="UP000078272"/>
    </source>
</evidence>